<dbReference type="Proteomes" id="UP001476798">
    <property type="component" value="Unassembled WGS sequence"/>
</dbReference>
<reference evidence="1 2" key="1">
    <citation type="submission" date="2021-06" db="EMBL/GenBank/DDBJ databases">
        <authorList>
            <person name="Palmer J.M."/>
        </authorList>
    </citation>
    <scope>NUCLEOTIDE SEQUENCE [LARGE SCALE GENOMIC DNA]</scope>
    <source>
        <strain evidence="1 2">GA_2019</strain>
        <tissue evidence="1">Muscle</tissue>
    </source>
</reference>
<comment type="caution">
    <text evidence="1">The sequence shown here is derived from an EMBL/GenBank/DDBJ whole genome shotgun (WGS) entry which is preliminary data.</text>
</comment>
<protein>
    <submittedName>
        <fullName evidence="1">Uncharacterized protein</fullName>
    </submittedName>
</protein>
<proteinExistence type="predicted"/>
<name>A0ABV0PA13_9TELE</name>
<evidence type="ECO:0000313" key="1">
    <source>
        <dbReference type="EMBL" id="MEQ2180303.1"/>
    </source>
</evidence>
<evidence type="ECO:0000313" key="2">
    <source>
        <dbReference type="Proteomes" id="UP001476798"/>
    </source>
</evidence>
<sequence>MSPSSVKSTSAADFKPCKNLLCPFFFSNEKKNFVGVSIKATFWNLHRTNAPCVLEPSKSAKATFLDLRFSKQPRSPVDCAETCSSTISVSRSLIDLVKSDETLTVYC</sequence>
<gene>
    <name evidence="1" type="ORF">GOODEAATRI_034666</name>
</gene>
<organism evidence="1 2">
    <name type="scientific">Goodea atripinnis</name>
    <dbReference type="NCBI Taxonomy" id="208336"/>
    <lineage>
        <taxon>Eukaryota</taxon>
        <taxon>Metazoa</taxon>
        <taxon>Chordata</taxon>
        <taxon>Craniata</taxon>
        <taxon>Vertebrata</taxon>
        <taxon>Euteleostomi</taxon>
        <taxon>Actinopterygii</taxon>
        <taxon>Neopterygii</taxon>
        <taxon>Teleostei</taxon>
        <taxon>Neoteleostei</taxon>
        <taxon>Acanthomorphata</taxon>
        <taxon>Ovalentaria</taxon>
        <taxon>Atherinomorphae</taxon>
        <taxon>Cyprinodontiformes</taxon>
        <taxon>Goodeidae</taxon>
        <taxon>Goodea</taxon>
    </lineage>
</organism>
<dbReference type="EMBL" id="JAHRIO010069873">
    <property type="protein sequence ID" value="MEQ2180303.1"/>
    <property type="molecule type" value="Genomic_DNA"/>
</dbReference>
<keyword evidence="2" id="KW-1185">Reference proteome</keyword>
<accession>A0ABV0PA13</accession>